<feature type="domain" description="Protein FecR C-terminal" evidence="3">
    <location>
        <begin position="289"/>
        <end position="348"/>
    </location>
</feature>
<gene>
    <name evidence="4" type="ORF">HMF3257_38630</name>
</gene>
<name>A0A327NE95_9BACT</name>
<sequence length="361" mass="41583">MIMLYNDFTLQDFLNDDAFIRWALHNEQDAYWQQVMVDYPAKQAIIRQALQLIQELHRAEENQTLVVNEERTWQRISEKTIDSEPLVRWPTKRYWTRAIAVCSIIAVLAVGWLWVEHTTSKTIYTKLVTKASEKSILIEKVNRSDTPLKISLEDGSVVYLKKNSRFSYPAHFSSKSRETFLSGEAFFQIAPNPKKPFYVYANELVTQVLGTSFDIKAFENDQQVLVKVRTGRVSVYNQDPIRLVSDESQHLILLPNQQVVFNRQTESLSKQLVEEPVPIQPLVGNEKRYFEDVPVTTVLQALEKRYGVRILYNEELLAKCIITTTLSDQSLINQLEVICQTIGATYKEMDAQLVVESAGCP</sequence>
<dbReference type="InterPro" id="IPR032508">
    <property type="entry name" value="FecR_C"/>
</dbReference>
<keyword evidence="1" id="KW-0812">Transmembrane</keyword>
<accession>A0A327NE95</accession>
<reference evidence="4 5" key="1">
    <citation type="submission" date="2018-06" db="EMBL/GenBank/DDBJ databases">
        <title>Spirosoma sp. HMF3257 Genome sequencing and assembly.</title>
        <authorList>
            <person name="Kang H."/>
            <person name="Cha I."/>
            <person name="Kim H."/>
            <person name="Kang J."/>
            <person name="Joh K."/>
        </authorList>
    </citation>
    <scope>NUCLEOTIDE SEQUENCE [LARGE SCALE GENOMIC DNA]</scope>
    <source>
        <strain evidence="4 5">HMF3257</strain>
    </source>
</reference>
<dbReference type="Gene3D" id="3.55.50.30">
    <property type="match status" value="1"/>
</dbReference>
<evidence type="ECO:0000259" key="2">
    <source>
        <dbReference type="Pfam" id="PF04773"/>
    </source>
</evidence>
<evidence type="ECO:0000313" key="5">
    <source>
        <dbReference type="Proteomes" id="UP000249016"/>
    </source>
</evidence>
<dbReference type="Pfam" id="PF16344">
    <property type="entry name" value="FecR_C"/>
    <property type="match status" value="1"/>
</dbReference>
<keyword evidence="1" id="KW-0472">Membrane</keyword>
<proteinExistence type="predicted"/>
<dbReference type="Gene3D" id="2.60.120.1440">
    <property type="match status" value="1"/>
</dbReference>
<dbReference type="InterPro" id="IPR012373">
    <property type="entry name" value="Ferrdict_sens_TM"/>
</dbReference>
<feature type="domain" description="FecR protein" evidence="2">
    <location>
        <begin position="148"/>
        <end position="233"/>
    </location>
</feature>
<dbReference type="Pfam" id="PF04773">
    <property type="entry name" value="FecR"/>
    <property type="match status" value="1"/>
</dbReference>
<dbReference type="PANTHER" id="PTHR30273">
    <property type="entry name" value="PERIPLASMIC SIGNAL SENSOR AND SIGMA FACTOR ACTIVATOR FECR-RELATED"/>
    <property type="match status" value="1"/>
</dbReference>
<dbReference type="Proteomes" id="UP000249016">
    <property type="component" value="Unassembled WGS sequence"/>
</dbReference>
<evidence type="ECO:0000256" key="1">
    <source>
        <dbReference type="SAM" id="Phobius"/>
    </source>
</evidence>
<dbReference type="EMBL" id="QLII01000003">
    <property type="protein sequence ID" value="RAI73033.1"/>
    <property type="molecule type" value="Genomic_DNA"/>
</dbReference>
<dbReference type="PANTHER" id="PTHR30273:SF2">
    <property type="entry name" value="PROTEIN FECR"/>
    <property type="match status" value="1"/>
</dbReference>
<dbReference type="PIRSF" id="PIRSF018266">
    <property type="entry name" value="FecR"/>
    <property type="match status" value="1"/>
</dbReference>
<evidence type="ECO:0000313" key="4">
    <source>
        <dbReference type="EMBL" id="RAI73033.1"/>
    </source>
</evidence>
<evidence type="ECO:0008006" key="6">
    <source>
        <dbReference type="Google" id="ProtNLM"/>
    </source>
</evidence>
<feature type="transmembrane region" description="Helical" evidence="1">
    <location>
        <begin position="94"/>
        <end position="115"/>
    </location>
</feature>
<dbReference type="AlphaFoldDB" id="A0A327NE95"/>
<dbReference type="InterPro" id="IPR006860">
    <property type="entry name" value="FecR"/>
</dbReference>
<dbReference type="GO" id="GO:0016989">
    <property type="term" value="F:sigma factor antagonist activity"/>
    <property type="evidence" value="ECO:0007669"/>
    <property type="project" value="TreeGrafter"/>
</dbReference>
<keyword evidence="5" id="KW-1185">Reference proteome</keyword>
<protein>
    <recommendedName>
        <fullName evidence="6">FecR family protein</fullName>
    </recommendedName>
</protein>
<keyword evidence="1" id="KW-1133">Transmembrane helix</keyword>
<organism evidence="4 5">
    <name type="scientific">Spirosoma telluris</name>
    <dbReference type="NCBI Taxonomy" id="2183553"/>
    <lineage>
        <taxon>Bacteria</taxon>
        <taxon>Pseudomonadati</taxon>
        <taxon>Bacteroidota</taxon>
        <taxon>Cytophagia</taxon>
        <taxon>Cytophagales</taxon>
        <taxon>Cytophagaceae</taxon>
        <taxon>Spirosoma</taxon>
    </lineage>
</organism>
<evidence type="ECO:0000259" key="3">
    <source>
        <dbReference type="Pfam" id="PF16344"/>
    </source>
</evidence>
<comment type="caution">
    <text evidence="4">The sequence shown here is derived from an EMBL/GenBank/DDBJ whole genome shotgun (WGS) entry which is preliminary data.</text>
</comment>